<keyword evidence="1" id="KW-0472">Membrane</keyword>
<evidence type="ECO:0000313" key="2">
    <source>
        <dbReference type="EMBL" id="KAK9096917.1"/>
    </source>
</evidence>
<evidence type="ECO:0000256" key="1">
    <source>
        <dbReference type="SAM" id="Phobius"/>
    </source>
</evidence>
<feature type="transmembrane region" description="Helical" evidence="1">
    <location>
        <begin position="67"/>
        <end position="86"/>
    </location>
</feature>
<dbReference type="AlphaFoldDB" id="A0AAP0EU68"/>
<dbReference type="Proteomes" id="UP001417504">
    <property type="component" value="Unassembled WGS sequence"/>
</dbReference>
<gene>
    <name evidence="2" type="ORF">Sjap_022414</name>
</gene>
<comment type="caution">
    <text evidence="2">The sequence shown here is derived from an EMBL/GenBank/DDBJ whole genome shotgun (WGS) entry which is preliminary data.</text>
</comment>
<evidence type="ECO:0000313" key="3">
    <source>
        <dbReference type="Proteomes" id="UP001417504"/>
    </source>
</evidence>
<reference evidence="2 3" key="1">
    <citation type="submission" date="2024-01" db="EMBL/GenBank/DDBJ databases">
        <title>Genome assemblies of Stephania.</title>
        <authorList>
            <person name="Yang L."/>
        </authorList>
    </citation>
    <scope>NUCLEOTIDE SEQUENCE [LARGE SCALE GENOMIC DNA]</scope>
    <source>
        <strain evidence="2">QJT</strain>
        <tissue evidence="2">Leaf</tissue>
    </source>
</reference>
<name>A0AAP0EU68_9MAGN</name>
<accession>A0AAP0EU68</accession>
<keyword evidence="1" id="KW-0812">Transmembrane</keyword>
<keyword evidence="1" id="KW-1133">Transmembrane helix</keyword>
<protein>
    <submittedName>
        <fullName evidence="2">Uncharacterized protein</fullName>
    </submittedName>
</protein>
<proteinExistence type="predicted"/>
<organism evidence="2 3">
    <name type="scientific">Stephania japonica</name>
    <dbReference type="NCBI Taxonomy" id="461633"/>
    <lineage>
        <taxon>Eukaryota</taxon>
        <taxon>Viridiplantae</taxon>
        <taxon>Streptophyta</taxon>
        <taxon>Embryophyta</taxon>
        <taxon>Tracheophyta</taxon>
        <taxon>Spermatophyta</taxon>
        <taxon>Magnoliopsida</taxon>
        <taxon>Ranunculales</taxon>
        <taxon>Menispermaceae</taxon>
        <taxon>Menispermoideae</taxon>
        <taxon>Cissampelideae</taxon>
        <taxon>Stephania</taxon>
    </lineage>
</organism>
<sequence>MFNNICRFVQFSADQDCYYSALGCRQKLNTKPSKIKLSSLNATLKLVACEVAASSPKVKAIISGTNAYLIIKGGTAIAIFVRCFAYKKGMKLEPKKKLYI</sequence>
<dbReference type="EMBL" id="JBBNAE010000009">
    <property type="protein sequence ID" value="KAK9096917.1"/>
    <property type="molecule type" value="Genomic_DNA"/>
</dbReference>
<keyword evidence="3" id="KW-1185">Reference proteome</keyword>